<evidence type="ECO:0008006" key="3">
    <source>
        <dbReference type="Google" id="ProtNLM"/>
    </source>
</evidence>
<keyword evidence="2" id="KW-1185">Reference proteome</keyword>
<protein>
    <recommendedName>
        <fullName evidence="3">Methane monooxygenase PmoA-like</fullName>
    </recommendedName>
</protein>
<reference evidence="1 2" key="1">
    <citation type="submission" date="2020-08" db="EMBL/GenBank/DDBJ databases">
        <title>Genomic Encyclopedia of Type Strains, Phase IV (KMG-IV): sequencing the most valuable type-strain genomes for metagenomic binning, comparative biology and taxonomic classification.</title>
        <authorList>
            <person name="Goeker M."/>
        </authorList>
    </citation>
    <scope>NUCLEOTIDE SEQUENCE [LARGE SCALE GENOMIC DNA]</scope>
    <source>
        <strain evidence="1 2">DSM 23562</strain>
    </source>
</reference>
<comment type="caution">
    <text evidence="1">The sequence shown here is derived from an EMBL/GenBank/DDBJ whole genome shotgun (WGS) entry which is preliminary data.</text>
</comment>
<dbReference type="AlphaFoldDB" id="A0A7W9SM05"/>
<organism evidence="1 2">
    <name type="scientific">Armatimonas rosea</name>
    <dbReference type="NCBI Taxonomy" id="685828"/>
    <lineage>
        <taxon>Bacteria</taxon>
        <taxon>Bacillati</taxon>
        <taxon>Armatimonadota</taxon>
        <taxon>Armatimonadia</taxon>
        <taxon>Armatimonadales</taxon>
        <taxon>Armatimonadaceae</taxon>
        <taxon>Armatimonas</taxon>
    </lineage>
</organism>
<dbReference type="Pfam" id="PF14100">
    <property type="entry name" value="DUF6807"/>
    <property type="match status" value="1"/>
</dbReference>
<gene>
    <name evidence="1" type="ORF">HNQ39_000145</name>
</gene>
<accession>A0A7W9SM05</accession>
<evidence type="ECO:0000313" key="2">
    <source>
        <dbReference type="Proteomes" id="UP000520814"/>
    </source>
</evidence>
<evidence type="ECO:0000313" key="1">
    <source>
        <dbReference type="EMBL" id="MBB6048383.1"/>
    </source>
</evidence>
<dbReference type="EMBL" id="JACHGW010000001">
    <property type="protein sequence ID" value="MBB6048383.1"/>
    <property type="molecule type" value="Genomic_DNA"/>
</dbReference>
<sequence>MRITHEIGQWIGLTDDNGIERLRYDYGSAPKPFVHPLRLPDGTVITEHEPTDHIWHRGLWFAFKFVNGINYWEERDEIFGRQETMNTPQCSALPDDSFRITSAANWRDQDQDRLRDYREWRYQIDKSGASLLQCYTKLEALEDVTLDRTPFTTWGGYGGLFVRLKNDLENPRLVFDDGTITTRCTGERYKWGGIEGTTPDGKDCAVVFLPSPENTRYPEPFYGAAKTDYNFFGPAPLFHEPIVFKAGETLTYQVRVLILPRRIDAAEIENYL</sequence>
<name>A0A7W9SM05_ARMRO</name>
<dbReference type="InterPro" id="IPR029475">
    <property type="entry name" value="DUF6807"/>
</dbReference>
<proteinExistence type="predicted"/>
<dbReference type="Proteomes" id="UP000520814">
    <property type="component" value="Unassembled WGS sequence"/>
</dbReference>
<dbReference type="RefSeq" id="WP_184191919.1">
    <property type="nucleotide sequence ID" value="NZ_JACHGW010000001.1"/>
</dbReference>